<dbReference type="PANTHER" id="PTHR19433:SF133">
    <property type="entry name" value="IMMUNE-TYPE RECEPTOR 5 PRECURSOR-RELATED"/>
    <property type="match status" value="1"/>
</dbReference>
<evidence type="ECO:0000256" key="4">
    <source>
        <dbReference type="ARBA" id="ARBA00022859"/>
    </source>
</evidence>
<keyword evidence="5 10" id="KW-0472">Membrane</keyword>
<dbReference type="InterPro" id="IPR003599">
    <property type="entry name" value="Ig_sub"/>
</dbReference>
<dbReference type="PROSITE" id="PS50835">
    <property type="entry name" value="IG_LIKE"/>
    <property type="match status" value="2"/>
</dbReference>
<keyword evidence="8" id="KW-0393">Immunoglobulin domain</keyword>
<dbReference type="InterPro" id="IPR013151">
    <property type="entry name" value="Immunoglobulin_dom"/>
</dbReference>
<keyword evidence="10" id="KW-0812">Transmembrane</keyword>
<dbReference type="SMART" id="SM00406">
    <property type="entry name" value="IGv"/>
    <property type="match status" value="2"/>
</dbReference>
<dbReference type="CDD" id="cd00099">
    <property type="entry name" value="IgV"/>
    <property type="match status" value="2"/>
</dbReference>
<evidence type="ECO:0000256" key="2">
    <source>
        <dbReference type="ARBA" id="ARBA00022475"/>
    </source>
</evidence>
<feature type="transmembrane region" description="Helical" evidence="10">
    <location>
        <begin position="295"/>
        <end position="318"/>
    </location>
</feature>
<dbReference type="PANTHER" id="PTHR19433">
    <property type="entry name" value="T-CELL RECEPTOR ALPHA CHAIN V REGION-RELATED"/>
    <property type="match status" value="1"/>
</dbReference>
<evidence type="ECO:0000313" key="13">
    <source>
        <dbReference type="Proteomes" id="UP000007635"/>
    </source>
</evidence>
<keyword evidence="2" id="KW-1003">Cell membrane</keyword>
<dbReference type="Pfam" id="PF00047">
    <property type="entry name" value="ig"/>
    <property type="match status" value="1"/>
</dbReference>
<name>G3PVP0_GASAC</name>
<dbReference type="InterPro" id="IPR036179">
    <property type="entry name" value="Ig-like_dom_sf"/>
</dbReference>
<evidence type="ECO:0000256" key="9">
    <source>
        <dbReference type="SAM" id="MobiDB-lite"/>
    </source>
</evidence>
<keyword evidence="13" id="KW-1185">Reference proteome</keyword>
<evidence type="ECO:0000256" key="7">
    <source>
        <dbReference type="ARBA" id="ARBA00023180"/>
    </source>
</evidence>
<feature type="transmembrane region" description="Helical" evidence="10">
    <location>
        <begin position="6"/>
        <end position="30"/>
    </location>
</feature>
<evidence type="ECO:0000256" key="1">
    <source>
        <dbReference type="ARBA" id="ARBA00004236"/>
    </source>
</evidence>
<keyword evidence="7" id="KW-0325">Glycoprotein</keyword>
<evidence type="ECO:0000313" key="12">
    <source>
        <dbReference type="Ensembl" id="ENSGACP00000021679.2"/>
    </source>
</evidence>
<organism evidence="12 13">
    <name type="scientific">Gasterosteus aculeatus aculeatus</name>
    <name type="common">three-spined stickleback</name>
    <dbReference type="NCBI Taxonomy" id="481459"/>
    <lineage>
        <taxon>Eukaryota</taxon>
        <taxon>Metazoa</taxon>
        <taxon>Chordata</taxon>
        <taxon>Craniata</taxon>
        <taxon>Vertebrata</taxon>
        <taxon>Euteleostomi</taxon>
        <taxon>Actinopterygii</taxon>
        <taxon>Neopterygii</taxon>
        <taxon>Teleostei</taxon>
        <taxon>Neoteleostei</taxon>
        <taxon>Acanthomorphata</taxon>
        <taxon>Eupercaria</taxon>
        <taxon>Perciformes</taxon>
        <taxon>Cottioidei</taxon>
        <taxon>Gasterosteales</taxon>
        <taxon>Gasterosteidae</taxon>
        <taxon>Gasterosteus</taxon>
    </lineage>
</organism>
<dbReference type="GO" id="GO:0009617">
    <property type="term" value="P:response to bacterium"/>
    <property type="evidence" value="ECO:0007669"/>
    <property type="project" value="TreeGrafter"/>
</dbReference>
<dbReference type="InterPro" id="IPR013106">
    <property type="entry name" value="Ig_V-set"/>
</dbReference>
<comment type="subcellular location">
    <subcellularLocation>
        <location evidence="1">Cell membrane</location>
    </subcellularLocation>
</comment>
<dbReference type="Proteomes" id="UP000007635">
    <property type="component" value="Chromosome IV"/>
</dbReference>
<feature type="region of interest" description="Disordered" evidence="9">
    <location>
        <begin position="328"/>
        <end position="352"/>
    </location>
</feature>
<reference evidence="12 13" key="1">
    <citation type="journal article" date="2021" name="G3 (Bethesda)">
        <title>Improved contiguity of the threespine stickleback genome using long-read sequencing.</title>
        <authorList>
            <person name="Nath S."/>
            <person name="Shaw D.E."/>
            <person name="White M.A."/>
        </authorList>
    </citation>
    <scope>NUCLEOTIDE SEQUENCE [LARGE SCALE GENOMIC DNA]</scope>
    <source>
        <strain evidence="12 13">Lake Benthic</strain>
    </source>
</reference>
<evidence type="ECO:0000256" key="3">
    <source>
        <dbReference type="ARBA" id="ARBA00022729"/>
    </source>
</evidence>
<dbReference type="GO" id="GO:0005886">
    <property type="term" value="C:plasma membrane"/>
    <property type="evidence" value="ECO:0007669"/>
    <property type="project" value="UniProtKB-SubCell"/>
</dbReference>
<dbReference type="InterPro" id="IPR052051">
    <property type="entry name" value="TCR_complex_component"/>
</dbReference>
<dbReference type="SMART" id="SM00409">
    <property type="entry name" value="IG"/>
    <property type="match status" value="2"/>
</dbReference>
<keyword evidence="3" id="KW-0732">Signal</keyword>
<accession>G3PVP0</accession>
<reference evidence="12" key="2">
    <citation type="submission" date="2025-08" db="UniProtKB">
        <authorList>
            <consortium name="Ensembl"/>
        </authorList>
    </citation>
    <scope>IDENTIFICATION</scope>
</reference>
<keyword evidence="10" id="KW-1133">Transmembrane helix</keyword>
<dbReference type="GO" id="GO:0002376">
    <property type="term" value="P:immune system process"/>
    <property type="evidence" value="ECO:0007669"/>
    <property type="project" value="UniProtKB-KW"/>
</dbReference>
<dbReference type="GeneTree" id="ENSGT01030000234530"/>
<protein>
    <recommendedName>
        <fullName evidence="11">Ig-like domain-containing protein</fullName>
    </recommendedName>
</protein>
<dbReference type="SUPFAM" id="SSF48726">
    <property type="entry name" value="Immunoglobulin"/>
    <property type="match status" value="2"/>
</dbReference>
<feature type="domain" description="Ig-like" evidence="11">
    <location>
        <begin position="71"/>
        <end position="160"/>
    </location>
</feature>
<evidence type="ECO:0000259" key="11">
    <source>
        <dbReference type="PROSITE" id="PS50835"/>
    </source>
</evidence>
<evidence type="ECO:0000256" key="6">
    <source>
        <dbReference type="ARBA" id="ARBA00023157"/>
    </source>
</evidence>
<dbReference type="InterPro" id="IPR007110">
    <property type="entry name" value="Ig-like_dom"/>
</dbReference>
<feature type="transmembrane region" description="Helical" evidence="10">
    <location>
        <begin position="51"/>
        <end position="72"/>
    </location>
</feature>
<proteinExistence type="predicted"/>
<reference evidence="12" key="3">
    <citation type="submission" date="2025-09" db="UniProtKB">
        <authorList>
            <consortium name="Ensembl"/>
        </authorList>
    </citation>
    <scope>IDENTIFICATION</scope>
</reference>
<keyword evidence="4" id="KW-0391">Immunity</keyword>
<sequence length="392" mass="43278">MWDLQETVLIVLSAALAFCLLVVVFLMFIIKRKTCQCCNGERIQLQCKRRGGFTTMMGGLALLLLLGTMYPIEAAEVQQVSLTEAELGGNVTFQCSVSEKEKYIFYWYKQPLGCTIQTVATITFTKQTLRTQFNNSRFRVTQDSLTIMNISKEDEATYFCFTGSQFSPRFGDTVFLAVKDGSLQKSFHVEQSPEAESVLPGDSVTLQCSLVSRDKEDGVQCPHGHRVFWFRSGGSHPGFMYTQDTQPGNTSCVYRLSKRIRSSSDAGTYRCAVASCGQILFGGGTKVDTSSNLKVVVTVLGVLLACCVTVIILLIFYVNRRRAEAEATSGACNPAQSQRTADQSADQGGDGEVSNYAALNLSTRREVKRVKKRASSQECVYSAVRVNTQLHL</sequence>
<feature type="domain" description="Ig-like" evidence="11">
    <location>
        <begin position="168"/>
        <end position="294"/>
    </location>
</feature>
<feature type="compositionally biased region" description="Polar residues" evidence="9">
    <location>
        <begin position="330"/>
        <end position="346"/>
    </location>
</feature>
<dbReference type="AlphaFoldDB" id="G3PVP0"/>
<dbReference type="Gene3D" id="2.60.40.10">
    <property type="entry name" value="Immunoglobulins"/>
    <property type="match status" value="2"/>
</dbReference>
<evidence type="ECO:0000256" key="10">
    <source>
        <dbReference type="SAM" id="Phobius"/>
    </source>
</evidence>
<dbReference type="Ensembl" id="ENSGACT00000021720.2">
    <property type="protein sequence ID" value="ENSGACP00000021679.2"/>
    <property type="gene ID" value="ENSGACG00000036610.1"/>
</dbReference>
<dbReference type="InterPro" id="IPR013783">
    <property type="entry name" value="Ig-like_fold"/>
</dbReference>
<keyword evidence="6" id="KW-1015">Disulfide bond</keyword>
<dbReference type="Pfam" id="PF07686">
    <property type="entry name" value="V-set"/>
    <property type="match status" value="1"/>
</dbReference>
<evidence type="ECO:0000256" key="8">
    <source>
        <dbReference type="ARBA" id="ARBA00023319"/>
    </source>
</evidence>
<evidence type="ECO:0000256" key="5">
    <source>
        <dbReference type="ARBA" id="ARBA00023136"/>
    </source>
</evidence>